<accession>A0A2A2F5Y9</accession>
<comment type="caution">
    <text evidence="1">The sequence shown here is derived from an EMBL/GenBank/DDBJ whole genome shotgun (WGS) entry which is preliminary data.</text>
</comment>
<gene>
    <name evidence="1" type="ORF">CK500_15180</name>
</gene>
<proteinExistence type="predicted"/>
<sequence length="83" mass="9512">MDKYDRLLDLIAAHPGADLDELHELADDADGLDAASVDDCLDNALAREDALEANEHYWVMRTGRFHPDEYDHPMTGEWRDRDD</sequence>
<protein>
    <submittedName>
        <fullName evidence="1">Uncharacterized protein</fullName>
    </submittedName>
</protein>
<organism evidence="1 2">
    <name type="scientific">Halorubrum salipaludis</name>
    <dbReference type="NCBI Taxonomy" id="2032630"/>
    <lineage>
        <taxon>Archaea</taxon>
        <taxon>Methanobacteriati</taxon>
        <taxon>Methanobacteriota</taxon>
        <taxon>Stenosarchaea group</taxon>
        <taxon>Halobacteria</taxon>
        <taxon>Halobacteriales</taxon>
        <taxon>Haloferacaceae</taxon>
        <taxon>Halorubrum</taxon>
    </lineage>
</organism>
<dbReference type="Proteomes" id="UP000218083">
    <property type="component" value="Unassembled WGS sequence"/>
</dbReference>
<reference evidence="1 2" key="1">
    <citation type="submission" date="2017-08" db="EMBL/GenBank/DDBJ databases">
        <title>The strain WRN001 was isolated from Binhai saline alkaline soil, Tianjin, China.</title>
        <authorList>
            <person name="Liu D."/>
            <person name="Zhang G."/>
        </authorList>
    </citation>
    <scope>NUCLEOTIDE SEQUENCE [LARGE SCALE GENOMIC DNA]</scope>
    <source>
        <strain evidence="1 2">WN019</strain>
    </source>
</reference>
<dbReference type="AlphaFoldDB" id="A0A2A2F5Y9"/>
<evidence type="ECO:0000313" key="2">
    <source>
        <dbReference type="Proteomes" id="UP000218083"/>
    </source>
</evidence>
<keyword evidence="2" id="KW-1185">Reference proteome</keyword>
<dbReference type="EMBL" id="NSKC01000011">
    <property type="protein sequence ID" value="PAU80866.1"/>
    <property type="molecule type" value="Genomic_DNA"/>
</dbReference>
<evidence type="ECO:0000313" key="1">
    <source>
        <dbReference type="EMBL" id="PAU80866.1"/>
    </source>
</evidence>
<dbReference type="OrthoDB" id="331049at2157"/>
<name>A0A2A2F5Y9_9EURY</name>
<dbReference type="RefSeq" id="WP_095638055.1">
    <property type="nucleotide sequence ID" value="NZ_NSKC01000011.1"/>
</dbReference>